<feature type="region of interest" description="Disordered" evidence="1">
    <location>
        <begin position="189"/>
        <end position="213"/>
    </location>
</feature>
<dbReference type="AlphaFoldDB" id="A0A317X4G5"/>
<feature type="region of interest" description="Disordered" evidence="1">
    <location>
        <begin position="122"/>
        <end position="162"/>
    </location>
</feature>
<sequence>MTGSGPSLAPHRPAKPTHPLTLGGQTFFFTTTTPAAVLSFSCLSLSSSIHTLHPPFHYLYHPRPAPSKQSSVPPARISIRDPPASSLVSSRRLVTKHTTCDNPTYSHYSHLPTYQPSIHSPIATTPHFPVSRPSQTSPSIASPHSWPPTPPIPSRPGHGSVARPSSSIRYLFHLGDRIEFHLASHPIDQSCPAPSTRQGGRGNPEGVWRRSEHTYIVEANT</sequence>
<feature type="compositionally biased region" description="Pro residues" evidence="1">
    <location>
        <begin position="145"/>
        <end position="154"/>
    </location>
</feature>
<protein>
    <submittedName>
        <fullName evidence="2">Uncharacterized protein</fullName>
    </submittedName>
</protein>
<evidence type="ECO:0000256" key="1">
    <source>
        <dbReference type="SAM" id="MobiDB-lite"/>
    </source>
</evidence>
<evidence type="ECO:0000313" key="3">
    <source>
        <dbReference type="Proteomes" id="UP000247233"/>
    </source>
</evidence>
<evidence type="ECO:0000313" key="2">
    <source>
        <dbReference type="EMBL" id="PWY92407.1"/>
    </source>
</evidence>
<dbReference type="GeneID" id="37071092"/>
<name>A0A317X4G5_9EURO</name>
<keyword evidence="3" id="KW-1185">Reference proteome</keyword>
<organism evidence="2 3">
    <name type="scientific">Aspergillus heteromorphus CBS 117.55</name>
    <dbReference type="NCBI Taxonomy" id="1448321"/>
    <lineage>
        <taxon>Eukaryota</taxon>
        <taxon>Fungi</taxon>
        <taxon>Dikarya</taxon>
        <taxon>Ascomycota</taxon>
        <taxon>Pezizomycotina</taxon>
        <taxon>Eurotiomycetes</taxon>
        <taxon>Eurotiomycetidae</taxon>
        <taxon>Eurotiales</taxon>
        <taxon>Aspergillaceae</taxon>
        <taxon>Aspergillus</taxon>
        <taxon>Aspergillus subgen. Circumdati</taxon>
    </lineage>
</organism>
<dbReference type="RefSeq" id="XP_025404146.1">
    <property type="nucleotide sequence ID" value="XM_025548855.1"/>
</dbReference>
<dbReference type="VEuPathDB" id="FungiDB:BO70DRAFT_9351"/>
<dbReference type="EMBL" id="MSFL01000001">
    <property type="protein sequence ID" value="PWY92407.1"/>
    <property type="molecule type" value="Genomic_DNA"/>
</dbReference>
<dbReference type="Proteomes" id="UP000247233">
    <property type="component" value="Unassembled WGS sequence"/>
</dbReference>
<comment type="caution">
    <text evidence="2">The sequence shown here is derived from an EMBL/GenBank/DDBJ whole genome shotgun (WGS) entry which is preliminary data.</text>
</comment>
<gene>
    <name evidence="2" type="ORF">BO70DRAFT_9351</name>
</gene>
<reference evidence="2 3" key="1">
    <citation type="submission" date="2016-12" db="EMBL/GenBank/DDBJ databases">
        <title>The genomes of Aspergillus section Nigri reveals drivers in fungal speciation.</title>
        <authorList>
            <consortium name="DOE Joint Genome Institute"/>
            <person name="Vesth T.C."/>
            <person name="Nybo J."/>
            <person name="Theobald S."/>
            <person name="Brandl J."/>
            <person name="Frisvad J.C."/>
            <person name="Nielsen K.F."/>
            <person name="Lyhne E.K."/>
            <person name="Kogle M.E."/>
            <person name="Kuo A."/>
            <person name="Riley R."/>
            <person name="Clum A."/>
            <person name="Nolan M."/>
            <person name="Lipzen A."/>
            <person name="Salamov A."/>
            <person name="Henrissat B."/>
            <person name="Wiebenga A."/>
            <person name="De Vries R.P."/>
            <person name="Grigoriev I.V."/>
            <person name="Mortensen U.H."/>
            <person name="Andersen M.R."/>
            <person name="Baker S.E."/>
        </authorList>
    </citation>
    <scope>NUCLEOTIDE SEQUENCE [LARGE SCALE GENOMIC DNA]</scope>
    <source>
        <strain evidence="2 3">CBS 117.55</strain>
    </source>
</reference>
<feature type="region of interest" description="Disordered" evidence="1">
    <location>
        <begin position="65"/>
        <end position="84"/>
    </location>
</feature>
<accession>A0A317X4G5</accession>
<proteinExistence type="predicted"/>